<sequence>MGESSQRPERHRLTTPAYLRGHRVDSQLRNRGRDAVGHRRTEFDRPARGARSQQSGELIDAIGKEGCIRIPPSVGGFEIQEPCPSDHPIAVPLRWRLAGRVVVSGLMPR</sequence>
<feature type="region of interest" description="Disordered" evidence="1">
    <location>
        <begin position="29"/>
        <end position="56"/>
    </location>
</feature>
<accession>A0A7I7QUL6</accession>
<dbReference type="KEGG" id="msei:MSEDJ_41100"/>
<reference evidence="2 3" key="1">
    <citation type="journal article" date="2019" name="Emerg. Microbes Infect.">
        <title>Comprehensive subspecies identification of 175 nontuberculous mycobacteria species based on 7547 genomic profiles.</title>
        <authorList>
            <person name="Matsumoto Y."/>
            <person name="Kinjo T."/>
            <person name="Motooka D."/>
            <person name="Nabeya D."/>
            <person name="Jung N."/>
            <person name="Uechi K."/>
            <person name="Horii T."/>
            <person name="Iida T."/>
            <person name="Fujita J."/>
            <person name="Nakamura S."/>
        </authorList>
    </citation>
    <scope>NUCLEOTIDE SEQUENCE [LARGE SCALE GENOMIC DNA]</scope>
    <source>
        <strain evidence="2 3">JCM 17899</strain>
    </source>
</reference>
<evidence type="ECO:0000256" key="1">
    <source>
        <dbReference type="SAM" id="MobiDB-lite"/>
    </source>
</evidence>
<gene>
    <name evidence="2" type="ORF">MSEDJ_41100</name>
</gene>
<dbReference type="AlphaFoldDB" id="A0A7I7QUL6"/>
<evidence type="ECO:0000313" key="2">
    <source>
        <dbReference type="EMBL" id="BBY30014.1"/>
    </source>
</evidence>
<keyword evidence="3" id="KW-1185">Reference proteome</keyword>
<evidence type="ECO:0000313" key="3">
    <source>
        <dbReference type="Proteomes" id="UP000467193"/>
    </source>
</evidence>
<feature type="compositionally biased region" description="Basic and acidic residues" evidence="1">
    <location>
        <begin position="29"/>
        <end position="47"/>
    </location>
</feature>
<protein>
    <submittedName>
        <fullName evidence="2">Uncharacterized protein</fullName>
    </submittedName>
</protein>
<proteinExistence type="predicted"/>
<organism evidence="2 3">
    <name type="scientific">Mycolicibacterium sediminis</name>
    <dbReference type="NCBI Taxonomy" id="1286180"/>
    <lineage>
        <taxon>Bacteria</taxon>
        <taxon>Bacillati</taxon>
        <taxon>Actinomycetota</taxon>
        <taxon>Actinomycetes</taxon>
        <taxon>Mycobacteriales</taxon>
        <taxon>Mycobacteriaceae</taxon>
        <taxon>Mycolicibacterium</taxon>
    </lineage>
</organism>
<name>A0A7I7QUL6_9MYCO</name>
<dbReference type="Proteomes" id="UP000467193">
    <property type="component" value="Chromosome"/>
</dbReference>
<dbReference type="EMBL" id="AP022588">
    <property type="protein sequence ID" value="BBY30014.1"/>
    <property type="molecule type" value="Genomic_DNA"/>
</dbReference>